<reference evidence="2" key="1">
    <citation type="journal article" date="2019" name="Int. J. Syst. Evol. Microbiol.">
        <title>The Global Catalogue of Microorganisms (GCM) 10K type strain sequencing project: providing services to taxonomists for standard genome sequencing and annotation.</title>
        <authorList>
            <consortium name="The Broad Institute Genomics Platform"/>
            <consortium name="The Broad Institute Genome Sequencing Center for Infectious Disease"/>
            <person name="Wu L."/>
            <person name="Ma J."/>
        </authorList>
    </citation>
    <scope>NUCLEOTIDE SEQUENCE [LARGE SCALE GENOMIC DNA]</scope>
    <source>
        <strain evidence="2">JCM 17064</strain>
    </source>
</reference>
<keyword evidence="2" id="KW-1185">Reference proteome</keyword>
<dbReference type="Proteomes" id="UP001500968">
    <property type="component" value="Unassembled WGS sequence"/>
</dbReference>
<evidence type="ECO:0000313" key="1">
    <source>
        <dbReference type="EMBL" id="GAA4027211.1"/>
    </source>
</evidence>
<protein>
    <submittedName>
        <fullName evidence="1">Uncharacterized protein</fullName>
    </submittedName>
</protein>
<gene>
    <name evidence="1" type="ORF">GCM10022386_08240</name>
</gene>
<organism evidence="1 2">
    <name type="scientific">Flavobacterium cheonhonense</name>
    <dbReference type="NCBI Taxonomy" id="706185"/>
    <lineage>
        <taxon>Bacteria</taxon>
        <taxon>Pseudomonadati</taxon>
        <taxon>Bacteroidota</taxon>
        <taxon>Flavobacteriia</taxon>
        <taxon>Flavobacteriales</taxon>
        <taxon>Flavobacteriaceae</taxon>
        <taxon>Flavobacterium</taxon>
    </lineage>
</organism>
<evidence type="ECO:0000313" key="2">
    <source>
        <dbReference type="Proteomes" id="UP001500968"/>
    </source>
</evidence>
<proteinExistence type="predicted"/>
<dbReference type="EMBL" id="BAABCR010000013">
    <property type="protein sequence ID" value="GAA4027211.1"/>
    <property type="molecule type" value="Genomic_DNA"/>
</dbReference>
<accession>A0ABP7TK01</accession>
<name>A0ABP7TK01_9FLAO</name>
<comment type="caution">
    <text evidence="1">The sequence shown here is derived from an EMBL/GenBank/DDBJ whole genome shotgun (WGS) entry which is preliminary data.</text>
</comment>
<sequence length="55" mass="5928">MTIVLITMAVKADFYNAILHKTIGNSTAVILYLVANKNGESVSVVNAKKARNSAY</sequence>